<proteinExistence type="predicted"/>
<evidence type="ECO:0000313" key="2">
    <source>
        <dbReference type="Proteomes" id="UP001595953"/>
    </source>
</evidence>
<evidence type="ECO:0008006" key="3">
    <source>
        <dbReference type="Google" id="ProtNLM"/>
    </source>
</evidence>
<protein>
    <recommendedName>
        <fullName evidence="3">Restriction endonuclease</fullName>
    </recommendedName>
</protein>
<organism evidence="1 2">
    <name type="scientific">Geojedonia litorea</name>
    <dbReference type="NCBI Taxonomy" id="1268269"/>
    <lineage>
        <taxon>Bacteria</taxon>
        <taxon>Pseudomonadati</taxon>
        <taxon>Bacteroidota</taxon>
        <taxon>Flavobacteriia</taxon>
        <taxon>Flavobacteriales</taxon>
        <taxon>Flavobacteriaceae</taxon>
        <taxon>Geojedonia</taxon>
    </lineage>
</organism>
<dbReference type="Proteomes" id="UP001595953">
    <property type="component" value="Unassembled WGS sequence"/>
</dbReference>
<evidence type="ECO:0000313" key="1">
    <source>
        <dbReference type="EMBL" id="MFC4722753.1"/>
    </source>
</evidence>
<sequence>MFTVPVENDLIKHCEALIESYNFGQRHTANGTKEQQLTGVIGQSVISTLFGLGYVNGATGCDKGIDIIYKNKAIDVKTMGRTTDVKRSYTNNFLKLQDHFKTDIYIFCSYHKIKNELTVCGWISKPEFILKRRYYPKGSTRTRSDQSTFVTFADLYEIDIRDLVPVKNFEDLKQQLSQKI</sequence>
<gene>
    <name evidence="1" type="ORF">ACFO5O_10495</name>
</gene>
<accession>A0ABV9N6X5</accession>
<keyword evidence="2" id="KW-1185">Reference proteome</keyword>
<reference evidence="2" key="1">
    <citation type="journal article" date="2019" name="Int. J. Syst. Evol. Microbiol.">
        <title>The Global Catalogue of Microorganisms (GCM) 10K type strain sequencing project: providing services to taxonomists for standard genome sequencing and annotation.</title>
        <authorList>
            <consortium name="The Broad Institute Genomics Platform"/>
            <consortium name="The Broad Institute Genome Sequencing Center for Infectious Disease"/>
            <person name="Wu L."/>
            <person name="Ma J."/>
        </authorList>
    </citation>
    <scope>NUCLEOTIDE SEQUENCE [LARGE SCALE GENOMIC DNA]</scope>
    <source>
        <strain evidence="2">CCUG 63682</strain>
    </source>
</reference>
<comment type="caution">
    <text evidence="1">The sequence shown here is derived from an EMBL/GenBank/DDBJ whole genome shotgun (WGS) entry which is preliminary data.</text>
</comment>
<dbReference type="EMBL" id="JBHSGP010000014">
    <property type="protein sequence ID" value="MFC4722753.1"/>
    <property type="molecule type" value="Genomic_DNA"/>
</dbReference>
<dbReference type="RefSeq" id="WP_387963532.1">
    <property type="nucleotide sequence ID" value="NZ_JBHSGP010000014.1"/>
</dbReference>
<name>A0ABV9N6X5_9FLAO</name>